<evidence type="ECO:0000313" key="13">
    <source>
        <dbReference type="Proteomes" id="UP000007797"/>
    </source>
</evidence>
<dbReference type="Gene3D" id="3.40.50.410">
    <property type="entry name" value="von Willebrand factor, type A domain"/>
    <property type="match status" value="1"/>
</dbReference>
<evidence type="ECO:0000256" key="1">
    <source>
        <dbReference type="ARBA" id="ARBA00004123"/>
    </source>
</evidence>
<evidence type="ECO:0000256" key="2">
    <source>
        <dbReference type="ARBA" id="ARBA00005273"/>
    </source>
</evidence>
<evidence type="ECO:0000256" key="7">
    <source>
        <dbReference type="ARBA" id="ARBA00023015"/>
    </source>
</evidence>
<dbReference type="STRING" id="1054147.F4PMD8"/>
<dbReference type="Pfam" id="PF03850">
    <property type="entry name" value="Tfb4"/>
    <property type="match status" value="1"/>
</dbReference>
<proteinExistence type="inferred from homology"/>
<evidence type="ECO:0000256" key="10">
    <source>
        <dbReference type="ARBA" id="ARBA00023242"/>
    </source>
</evidence>
<dbReference type="EMBL" id="GL883008">
    <property type="protein sequence ID" value="EGG22788.1"/>
    <property type="molecule type" value="Genomic_DNA"/>
</dbReference>
<name>F4PMD8_CACFS</name>
<dbReference type="GO" id="GO:0006355">
    <property type="term" value="P:regulation of DNA-templated transcription"/>
    <property type="evidence" value="ECO:0007669"/>
    <property type="project" value="InterPro"/>
</dbReference>
<keyword evidence="10 11" id="KW-0539">Nucleus</keyword>
<keyword evidence="4 11" id="KW-0227">DNA damage</keyword>
<evidence type="ECO:0000256" key="8">
    <source>
        <dbReference type="ARBA" id="ARBA00023163"/>
    </source>
</evidence>
<sequence length="304" mass="34033">MDNVNEDDDTSLLVIIVDLNAYSWGKQVELAEQNIDSTSGSRFITLSTFFEHLVIFINAYLLLNQENQIAVISSNVGESSFIYPSNHVDTKDKSISFKISQSLNNISKHLIEEIHLTSEENSSSSSFSAAMSLALCYINRIKKDNSTIRSRILVFNISPDVSTQYIPVMNCIFSAQKQSIPVDSCILTSTDSTFLQQASHLTNGIYLRPHRQDHLGQYLLSSFLIDSYSRKFLNVPTLKTVDYRASCFCHKKIVDIGFVCSVCLSIYCKYSSSCTTCGTKFTIKFNINQLKTSSSSSSSQSENK</sequence>
<protein>
    <recommendedName>
        <fullName evidence="11">General transcription factor IIH subunit 3</fullName>
    </recommendedName>
    <alternativeName>
        <fullName evidence="11">TFIIH basal transcription factor complex subunit 3</fullName>
    </alternativeName>
</protein>
<evidence type="ECO:0000313" key="12">
    <source>
        <dbReference type="EMBL" id="EGG22788.1"/>
    </source>
</evidence>
<keyword evidence="13" id="KW-1185">Reference proteome</keyword>
<keyword evidence="3 11" id="KW-0479">Metal-binding</keyword>
<accession>F4PMD8</accession>
<evidence type="ECO:0000256" key="6">
    <source>
        <dbReference type="ARBA" id="ARBA00022833"/>
    </source>
</evidence>
<dbReference type="OMA" id="QGCDITS"/>
<dbReference type="OrthoDB" id="17307at2759"/>
<dbReference type="KEGG" id="dfa:DFA_04918"/>
<dbReference type="Proteomes" id="UP000007797">
    <property type="component" value="Unassembled WGS sequence"/>
</dbReference>
<dbReference type="InterPro" id="IPR036465">
    <property type="entry name" value="vWFA_dom_sf"/>
</dbReference>
<comment type="subunit">
    <text evidence="11">Component of the 7-subunit TFIIH core complex composed of XPB/repB, XPD/repD, gtf2h1, gtf2h2, gtf2h3, gtf2h4 and gtf2h5, which is active in NER. The core complex associates with the 3-subunit CDK-activating kinase (CAK) module composed of cycH/cyclin H, cdk7 and mnat1 to form the 10-subunit holoenzyme (holo-TFIIH) active in transcription.</text>
</comment>
<evidence type="ECO:0000256" key="9">
    <source>
        <dbReference type="ARBA" id="ARBA00023204"/>
    </source>
</evidence>
<evidence type="ECO:0000256" key="4">
    <source>
        <dbReference type="ARBA" id="ARBA00022763"/>
    </source>
</evidence>
<dbReference type="GO" id="GO:0008270">
    <property type="term" value="F:zinc ion binding"/>
    <property type="evidence" value="ECO:0007669"/>
    <property type="project" value="UniProtKB-KW"/>
</dbReference>
<dbReference type="PANTHER" id="PTHR12831">
    <property type="entry name" value="TRANSCRIPTION INITIATION FACTOR IIH TFIIH , POLYPEPTIDE 3-RELATED"/>
    <property type="match status" value="1"/>
</dbReference>
<comment type="function">
    <text evidence="11">Component of the general transcription and DNA repair factor IIH (TFIIH) core complex, which is involved in general and transcription-coupled nucleotide excision repair (NER) of damaged DNA and, when complexed to CAK, in RNA transcription by RNA polymerase II. In NER, TFIIH acts by opening DNA around the lesion to allow the excision of the damaged oligonucleotide and its replacement by a new DNA fragment. In transcription, TFIIH has an essential role in transcription initiation. When the pre-initiation complex (PIC) has been established, TFIIH is required for promoter opening and promoter escape. Phosphorylation of the C-terminal tail (CTD) of the largest subunit of RNA polymerase II by the kinase module CAK controls the initiation of transcription.</text>
</comment>
<dbReference type="AlphaFoldDB" id="F4PMD8"/>
<evidence type="ECO:0000256" key="3">
    <source>
        <dbReference type="ARBA" id="ARBA00022723"/>
    </source>
</evidence>
<reference evidence="13" key="1">
    <citation type="journal article" date="2011" name="Genome Res.">
        <title>Phylogeny-wide analysis of social amoeba genomes highlights ancient origins for complex intercellular communication.</title>
        <authorList>
            <person name="Heidel A.J."/>
            <person name="Lawal H.M."/>
            <person name="Felder M."/>
            <person name="Schilde C."/>
            <person name="Helps N.R."/>
            <person name="Tunggal B."/>
            <person name="Rivero F."/>
            <person name="John U."/>
            <person name="Schleicher M."/>
            <person name="Eichinger L."/>
            <person name="Platzer M."/>
            <person name="Noegel A.A."/>
            <person name="Schaap P."/>
            <person name="Gloeckner G."/>
        </authorList>
    </citation>
    <scope>NUCLEOTIDE SEQUENCE [LARGE SCALE GENOMIC DNA]</scope>
    <source>
        <strain evidence="13">SH3</strain>
    </source>
</reference>
<dbReference type="InterPro" id="IPR004600">
    <property type="entry name" value="TFIIH_Tfb4/GTF2H3"/>
</dbReference>
<evidence type="ECO:0000256" key="11">
    <source>
        <dbReference type="RuleBase" id="RU368090"/>
    </source>
</evidence>
<dbReference type="GO" id="GO:0000439">
    <property type="term" value="C:transcription factor TFIIH core complex"/>
    <property type="evidence" value="ECO:0007669"/>
    <property type="project" value="UniProtKB-UniRule"/>
</dbReference>
<dbReference type="GO" id="GO:0005675">
    <property type="term" value="C:transcription factor TFIIH holo complex"/>
    <property type="evidence" value="ECO:0007669"/>
    <property type="project" value="UniProtKB-UniRule"/>
</dbReference>
<gene>
    <name evidence="12" type="primary">gtf2h3</name>
    <name evidence="12" type="ORF">DFA_04918</name>
</gene>
<keyword evidence="6 11" id="KW-0862">Zinc</keyword>
<organism evidence="12 13">
    <name type="scientific">Cavenderia fasciculata</name>
    <name type="common">Slime mold</name>
    <name type="synonym">Dictyostelium fasciculatum</name>
    <dbReference type="NCBI Taxonomy" id="261658"/>
    <lineage>
        <taxon>Eukaryota</taxon>
        <taxon>Amoebozoa</taxon>
        <taxon>Evosea</taxon>
        <taxon>Eumycetozoa</taxon>
        <taxon>Dictyostelia</taxon>
        <taxon>Acytosteliales</taxon>
        <taxon>Cavenderiaceae</taxon>
        <taxon>Cavenderia</taxon>
    </lineage>
</organism>
<comment type="similarity">
    <text evidence="2 11">Belongs to the TFB4 family.</text>
</comment>
<dbReference type="PANTHER" id="PTHR12831:SF0">
    <property type="entry name" value="GENERAL TRANSCRIPTION FACTOR IIH SUBUNIT 3"/>
    <property type="match status" value="1"/>
</dbReference>
<dbReference type="GO" id="GO:0006289">
    <property type="term" value="P:nucleotide-excision repair"/>
    <property type="evidence" value="ECO:0007669"/>
    <property type="project" value="UniProtKB-UniRule"/>
</dbReference>
<keyword evidence="7 11" id="KW-0805">Transcription regulation</keyword>
<keyword evidence="8 11" id="KW-0804">Transcription</keyword>
<keyword evidence="9 11" id="KW-0234">DNA repair</keyword>
<keyword evidence="5 11" id="KW-0863">Zinc-finger</keyword>
<dbReference type="GeneID" id="14875868"/>
<evidence type="ECO:0000256" key="5">
    <source>
        <dbReference type="ARBA" id="ARBA00022771"/>
    </source>
</evidence>
<dbReference type="RefSeq" id="XP_004360639.1">
    <property type="nucleotide sequence ID" value="XM_004360582.1"/>
</dbReference>
<comment type="subcellular location">
    <subcellularLocation>
        <location evidence="1 11">Nucleus</location>
    </subcellularLocation>
</comment>